<evidence type="ECO:0000313" key="3">
    <source>
        <dbReference type="EMBL" id="TFY76079.1"/>
    </source>
</evidence>
<keyword evidence="1" id="KW-0175">Coiled coil</keyword>
<dbReference type="EMBL" id="SFCI01001328">
    <property type="protein sequence ID" value="TFY76079.1"/>
    <property type="molecule type" value="Genomic_DNA"/>
</dbReference>
<feature type="compositionally biased region" description="Basic residues" evidence="2">
    <location>
        <begin position="22"/>
        <end position="31"/>
    </location>
</feature>
<feature type="region of interest" description="Disordered" evidence="2">
    <location>
        <begin position="380"/>
        <end position="446"/>
    </location>
</feature>
<keyword evidence="4" id="KW-1185">Reference proteome</keyword>
<dbReference type="OrthoDB" id="2409325at2759"/>
<organism evidence="3 4">
    <name type="scientific">Hericium alpestre</name>
    <dbReference type="NCBI Taxonomy" id="135208"/>
    <lineage>
        <taxon>Eukaryota</taxon>
        <taxon>Fungi</taxon>
        <taxon>Dikarya</taxon>
        <taxon>Basidiomycota</taxon>
        <taxon>Agaricomycotina</taxon>
        <taxon>Agaricomycetes</taxon>
        <taxon>Russulales</taxon>
        <taxon>Hericiaceae</taxon>
        <taxon>Hericium</taxon>
    </lineage>
</organism>
<evidence type="ECO:0000256" key="1">
    <source>
        <dbReference type="SAM" id="Coils"/>
    </source>
</evidence>
<protein>
    <submittedName>
        <fullName evidence="3">Uncharacterized protein</fullName>
    </submittedName>
</protein>
<evidence type="ECO:0000256" key="2">
    <source>
        <dbReference type="SAM" id="MobiDB-lite"/>
    </source>
</evidence>
<dbReference type="AlphaFoldDB" id="A0A4Y9ZRH1"/>
<feature type="compositionally biased region" description="Polar residues" evidence="2">
    <location>
        <begin position="384"/>
        <end position="395"/>
    </location>
</feature>
<gene>
    <name evidence="3" type="ORF">EWM64_g7933</name>
</gene>
<feature type="coiled-coil region" evidence="1">
    <location>
        <begin position="135"/>
        <end position="188"/>
    </location>
</feature>
<accession>A0A4Y9ZRH1</accession>
<reference evidence="3 4" key="1">
    <citation type="submission" date="2019-02" db="EMBL/GenBank/DDBJ databases">
        <title>Genome sequencing of the rare red list fungi Hericium alpestre (H. flagellum).</title>
        <authorList>
            <person name="Buettner E."/>
            <person name="Kellner H."/>
        </authorList>
    </citation>
    <scope>NUCLEOTIDE SEQUENCE [LARGE SCALE GENOMIC DNA]</scope>
    <source>
        <strain evidence="3 4">DSM 108284</strain>
    </source>
</reference>
<dbReference type="Proteomes" id="UP000298061">
    <property type="component" value="Unassembled WGS sequence"/>
</dbReference>
<feature type="compositionally biased region" description="Acidic residues" evidence="2">
    <location>
        <begin position="402"/>
        <end position="412"/>
    </location>
</feature>
<proteinExistence type="predicted"/>
<sequence length="446" mass="47903">MAEPAPQRIVPGAPPPPPSSKSGKKKRKSTKPKSELNSPAVDNVSIPDVTSAALIDHAPKPSEIKEGSVAEELLVQPEAPNGLLSASGERRNSPIAEIVSKKLKNTTKKITRIQTYASTDPEKLNDDQRRSLKTLSSLEAVAKELEEVKKAIESYEAEQANEQLLKQLEAERVEAQGREQAIAEAQEQHAARTSALLNFIRLQSLLAARHPSTAHVAFDEPEVPALFSAVDALLGEDTESKQSLISGLLSGEGEFQGVPHSRFLNLTHAFLNPPVVEQEPAPVEVEISVEEQPEFAPASAEVAPVPSGGFHFMQESELESQEYVAVENGDAQAHARSSEVEITSTTVEVVTEEPPVEVVEQATVIINPEVRALSFQHHIKNPTKAPTTPNMQAPTTMPAAEESLDWAAEDEGGLPSIAGLQAKFGTPEAEAEAGPPPPDELDSPWA</sequence>
<feature type="region of interest" description="Disordered" evidence="2">
    <location>
        <begin position="1"/>
        <end position="46"/>
    </location>
</feature>
<comment type="caution">
    <text evidence="3">The sequence shown here is derived from an EMBL/GenBank/DDBJ whole genome shotgun (WGS) entry which is preliminary data.</text>
</comment>
<name>A0A4Y9ZRH1_9AGAM</name>
<dbReference type="STRING" id="135208.A0A4Y9ZRH1"/>
<evidence type="ECO:0000313" key="4">
    <source>
        <dbReference type="Proteomes" id="UP000298061"/>
    </source>
</evidence>